<dbReference type="Proteomes" id="UP001054837">
    <property type="component" value="Unassembled WGS sequence"/>
</dbReference>
<name>A0AAV4NBW2_9ARAC</name>
<accession>A0AAV4NBW2</accession>
<sequence>MRKDMYTVIQERAYTAGRLSDGLSKKVLPEIDEFIICLKKNPFDVRKVKQLTENRRVYRKRFGSWRLIYVVDKKEKIVTLLDLCIKAAHTYKP</sequence>
<protein>
    <recommendedName>
        <fullName evidence="4">Type II toxin-antitoxin system RelE/ParE family toxin</fullName>
    </recommendedName>
</protein>
<keyword evidence="1" id="KW-1277">Toxin-antitoxin system</keyword>
<keyword evidence="3" id="KW-1185">Reference proteome</keyword>
<evidence type="ECO:0000313" key="2">
    <source>
        <dbReference type="EMBL" id="GIX81810.1"/>
    </source>
</evidence>
<evidence type="ECO:0000313" key="3">
    <source>
        <dbReference type="Proteomes" id="UP001054837"/>
    </source>
</evidence>
<gene>
    <name evidence="2" type="ORF">CDAR_604491</name>
</gene>
<organism evidence="2 3">
    <name type="scientific">Caerostris darwini</name>
    <dbReference type="NCBI Taxonomy" id="1538125"/>
    <lineage>
        <taxon>Eukaryota</taxon>
        <taxon>Metazoa</taxon>
        <taxon>Ecdysozoa</taxon>
        <taxon>Arthropoda</taxon>
        <taxon>Chelicerata</taxon>
        <taxon>Arachnida</taxon>
        <taxon>Araneae</taxon>
        <taxon>Araneomorphae</taxon>
        <taxon>Entelegynae</taxon>
        <taxon>Araneoidea</taxon>
        <taxon>Araneidae</taxon>
        <taxon>Caerostris</taxon>
    </lineage>
</organism>
<evidence type="ECO:0000256" key="1">
    <source>
        <dbReference type="ARBA" id="ARBA00022649"/>
    </source>
</evidence>
<proteinExistence type="predicted"/>
<dbReference type="SUPFAM" id="SSF143011">
    <property type="entry name" value="RelE-like"/>
    <property type="match status" value="1"/>
</dbReference>
<dbReference type="Pfam" id="PF05016">
    <property type="entry name" value="ParE_toxin"/>
    <property type="match status" value="1"/>
</dbReference>
<dbReference type="InterPro" id="IPR007712">
    <property type="entry name" value="RelE/ParE_toxin"/>
</dbReference>
<dbReference type="InterPro" id="IPR035093">
    <property type="entry name" value="RelE/ParE_toxin_dom_sf"/>
</dbReference>
<comment type="caution">
    <text evidence="2">The sequence shown here is derived from an EMBL/GenBank/DDBJ whole genome shotgun (WGS) entry which is preliminary data.</text>
</comment>
<reference evidence="2 3" key="1">
    <citation type="submission" date="2021-06" db="EMBL/GenBank/DDBJ databases">
        <title>Caerostris darwini draft genome.</title>
        <authorList>
            <person name="Kono N."/>
            <person name="Arakawa K."/>
        </authorList>
    </citation>
    <scope>NUCLEOTIDE SEQUENCE [LARGE SCALE GENOMIC DNA]</scope>
</reference>
<dbReference type="AlphaFoldDB" id="A0AAV4NBW2"/>
<evidence type="ECO:0008006" key="4">
    <source>
        <dbReference type="Google" id="ProtNLM"/>
    </source>
</evidence>
<dbReference type="EMBL" id="BPLQ01001444">
    <property type="protein sequence ID" value="GIX81810.1"/>
    <property type="molecule type" value="Genomic_DNA"/>
</dbReference>
<dbReference type="Gene3D" id="3.30.2310.20">
    <property type="entry name" value="RelE-like"/>
    <property type="match status" value="1"/>
</dbReference>